<dbReference type="InterPro" id="IPR051932">
    <property type="entry name" value="Bact_StressResp_Reg"/>
</dbReference>
<dbReference type="SUPFAM" id="SSF52091">
    <property type="entry name" value="SpoIIaa-like"/>
    <property type="match status" value="1"/>
</dbReference>
<dbReference type="PANTHER" id="PTHR33745">
    <property type="entry name" value="RSBT ANTAGONIST PROTEIN RSBS-RELATED"/>
    <property type="match status" value="1"/>
</dbReference>
<dbReference type="InterPro" id="IPR002645">
    <property type="entry name" value="STAS_dom"/>
</dbReference>
<accession>A0A410L3K7</accession>
<protein>
    <submittedName>
        <fullName evidence="2">RsbT co-antagonist protein RsbRC</fullName>
    </submittedName>
</protein>
<dbReference type="AlphaFoldDB" id="A0A410L3K7"/>
<dbReference type="KEGG" id="bmp:NG74_02000"/>
<dbReference type="Pfam" id="PF01740">
    <property type="entry name" value="STAS"/>
    <property type="match status" value="1"/>
</dbReference>
<proteinExistence type="predicted"/>
<dbReference type="CDD" id="cd07041">
    <property type="entry name" value="STAS_RsbR_RsbS_like"/>
    <property type="match status" value="1"/>
</dbReference>
<dbReference type="Gene3D" id="3.30.750.24">
    <property type="entry name" value="STAS domain"/>
    <property type="match status" value="1"/>
</dbReference>
<dbReference type="InterPro" id="IPR036513">
    <property type="entry name" value="STAS_dom_sf"/>
</dbReference>
<sequence>MPKHKLLYDYLTERAEDISQTWFDTLHETDPDSVYASTDPAVLTNLKKQNLAFNYQLNRIFSEEKEVYTAALEKWAFKAARDKEHLKTPIHYIIREFIRVRDLYVGHVKQFTRLHSDTVTEEDAEDIFHTLIKSFDVVIHIFIEEMYKNTNIQLEAQKELITELSSPVIVLFDNVGLLPLIGDIDTARAKMILENTLHQCSEKRITQLYIDLSGVAMIDTMVAQQLFTLIESLGMLGVKATLSGIRPEIAQTAVQLGLSFSNLSIRSSLAEAIASDLTQKKG</sequence>
<reference evidence="3" key="1">
    <citation type="submission" date="2020-10" db="EMBL/GenBank/DDBJ databases">
        <title>Complete genome sequence of Bacillus velezensis NST6.</title>
        <authorList>
            <person name="Choi J."/>
        </authorList>
    </citation>
    <scope>NUCLEOTIDE SEQUENCE [LARGE SCALE GENOMIC DNA]</scope>
    <source>
        <strain evidence="3">NST6</strain>
    </source>
</reference>
<name>A0A410L3K7_BACVE</name>
<organism evidence="2 3">
    <name type="scientific">Bacillus velezensis</name>
    <dbReference type="NCBI Taxonomy" id="492670"/>
    <lineage>
        <taxon>Bacteria</taxon>
        <taxon>Bacillati</taxon>
        <taxon>Bacillota</taxon>
        <taxon>Bacilli</taxon>
        <taxon>Bacillales</taxon>
        <taxon>Bacillaceae</taxon>
        <taxon>Bacillus</taxon>
        <taxon>Bacillus amyloliquefaciens group</taxon>
    </lineage>
</organism>
<dbReference type="EMBL" id="CP063687">
    <property type="protein sequence ID" value="QOY28690.1"/>
    <property type="molecule type" value="Genomic_DNA"/>
</dbReference>
<evidence type="ECO:0000313" key="3">
    <source>
        <dbReference type="Proteomes" id="UP000587477"/>
    </source>
</evidence>
<keyword evidence="1" id="KW-0597">Phosphoprotein</keyword>
<dbReference type="Proteomes" id="UP000587477">
    <property type="component" value="Chromosome"/>
</dbReference>
<dbReference type="RefSeq" id="WP_017417974.1">
    <property type="nucleotide sequence ID" value="NZ_BDDG01000002.1"/>
</dbReference>
<evidence type="ECO:0000256" key="1">
    <source>
        <dbReference type="ARBA" id="ARBA00022553"/>
    </source>
</evidence>
<evidence type="ECO:0000313" key="2">
    <source>
        <dbReference type="EMBL" id="QOY28690.1"/>
    </source>
</evidence>
<dbReference type="PROSITE" id="PS50801">
    <property type="entry name" value="STAS"/>
    <property type="match status" value="1"/>
</dbReference>
<dbReference type="PANTHER" id="PTHR33745:SF3">
    <property type="entry name" value="RSBT CO-ANTAGONIST PROTEIN RSBRC"/>
    <property type="match status" value="1"/>
</dbReference>
<gene>
    <name evidence="2" type="primary">rsbRC</name>
    <name evidence="2" type="ORF">BACVE_003731</name>
</gene>